<dbReference type="EMBL" id="SHKN01000001">
    <property type="protein sequence ID" value="RZT96025.1"/>
    <property type="molecule type" value="Genomic_DNA"/>
</dbReference>
<dbReference type="InterPro" id="IPR045886">
    <property type="entry name" value="ThiF/MoeB/HesA"/>
</dbReference>
<dbReference type="PANTHER" id="PTHR43267:SF1">
    <property type="entry name" value="TRNA THREONYLCARBAMOYLADENOSINE DEHYDRATASE"/>
    <property type="match status" value="1"/>
</dbReference>
<evidence type="ECO:0000313" key="3">
    <source>
        <dbReference type="Proteomes" id="UP000293562"/>
    </source>
</evidence>
<protein>
    <submittedName>
        <fullName evidence="2">tRNA A37 threonylcarbamoyladenosine dehydratase</fullName>
    </submittedName>
</protein>
<dbReference type="SUPFAM" id="SSF69572">
    <property type="entry name" value="Activating enzymes of the ubiquitin-like proteins"/>
    <property type="match status" value="1"/>
</dbReference>
<dbReference type="Pfam" id="PF00899">
    <property type="entry name" value="ThiF"/>
    <property type="match status" value="1"/>
</dbReference>
<reference evidence="2 3" key="1">
    <citation type="submission" date="2019-02" db="EMBL/GenBank/DDBJ databases">
        <title>Genomic Encyclopedia of Type Strains, Phase IV (KMG-IV): sequencing the most valuable type-strain genomes for metagenomic binning, comparative biology and taxonomic classification.</title>
        <authorList>
            <person name="Goeker M."/>
        </authorList>
    </citation>
    <scope>NUCLEOTIDE SEQUENCE [LARGE SCALE GENOMIC DNA]</scope>
    <source>
        <strain evidence="2 3">DSM 28825</strain>
    </source>
</reference>
<dbReference type="PANTHER" id="PTHR43267">
    <property type="entry name" value="TRNA THREONYLCARBAMOYLADENOSINE DEHYDRATASE"/>
    <property type="match status" value="1"/>
</dbReference>
<dbReference type="Proteomes" id="UP000293562">
    <property type="component" value="Unassembled WGS sequence"/>
</dbReference>
<comment type="caution">
    <text evidence="2">The sequence shown here is derived from an EMBL/GenBank/DDBJ whole genome shotgun (WGS) entry which is preliminary data.</text>
</comment>
<accession>A0A4V2FSY0</accession>
<evidence type="ECO:0000313" key="2">
    <source>
        <dbReference type="EMBL" id="RZT96025.1"/>
    </source>
</evidence>
<name>A0A4V2FSY0_9BACT</name>
<dbReference type="OrthoDB" id="9804150at2"/>
<feature type="domain" description="THIF-type NAD/FAD binding fold" evidence="1">
    <location>
        <begin position="12"/>
        <end position="238"/>
    </location>
</feature>
<dbReference type="RefSeq" id="WP_130305939.1">
    <property type="nucleotide sequence ID" value="NZ_SHKN01000001.1"/>
</dbReference>
<sequence>MNTEWLSRTELLLGEERLEQVKNAHVLVVGLGGVGAYTAELLCRAGVGQMTIVDGDDIEASNINRQMPATTQTLGKDKAEVMAERLLAINPNIKLRVINEFLRDQRMVEVLAEAQYDYVVDAIDTLAPKIFLIYHSLQMKYKVVSSMGAGGKMDPSQIQVKDISKSYNCRLARMLRKKLHQKGVRKGVKVVFSPEDVDKKAVVIAESQNKKSNVGTISYMPPIFGCFIASVVLRDLAKNEE</sequence>
<dbReference type="GO" id="GO:0008641">
    <property type="term" value="F:ubiquitin-like modifier activating enzyme activity"/>
    <property type="evidence" value="ECO:0007669"/>
    <property type="project" value="InterPro"/>
</dbReference>
<dbReference type="GO" id="GO:0061503">
    <property type="term" value="F:tRNA threonylcarbamoyladenosine dehydratase"/>
    <property type="evidence" value="ECO:0007669"/>
    <property type="project" value="TreeGrafter"/>
</dbReference>
<dbReference type="GO" id="GO:0061504">
    <property type="term" value="P:cyclic threonylcarbamoyladenosine biosynthetic process"/>
    <property type="evidence" value="ECO:0007669"/>
    <property type="project" value="TreeGrafter"/>
</dbReference>
<dbReference type="AlphaFoldDB" id="A0A4V2FSY0"/>
<dbReference type="InterPro" id="IPR000594">
    <property type="entry name" value="ThiF_NAD_FAD-bd"/>
</dbReference>
<dbReference type="Gene3D" id="3.40.50.720">
    <property type="entry name" value="NAD(P)-binding Rossmann-like Domain"/>
    <property type="match status" value="1"/>
</dbReference>
<dbReference type="CDD" id="cd00755">
    <property type="entry name" value="YgdL_like"/>
    <property type="match status" value="1"/>
</dbReference>
<organism evidence="2 3">
    <name type="scientific">Ancylomarina subtilis</name>
    <dbReference type="NCBI Taxonomy" id="1639035"/>
    <lineage>
        <taxon>Bacteria</taxon>
        <taxon>Pseudomonadati</taxon>
        <taxon>Bacteroidota</taxon>
        <taxon>Bacteroidia</taxon>
        <taxon>Marinilabiliales</taxon>
        <taxon>Marinifilaceae</taxon>
        <taxon>Ancylomarina</taxon>
    </lineage>
</organism>
<evidence type="ECO:0000259" key="1">
    <source>
        <dbReference type="Pfam" id="PF00899"/>
    </source>
</evidence>
<proteinExistence type="predicted"/>
<dbReference type="InterPro" id="IPR035985">
    <property type="entry name" value="Ubiquitin-activating_enz"/>
</dbReference>
<gene>
    <name evidence="2" type="ORF">EV201_0656</name>
</gene>
<keyword evidence="3" id="KW-1185">Reference proteome</keyword>